<evidence type="ECO:0000313" key="2">
    <source>
        <dbReference type="Proteomes" id="UP000825729"/>
    </source>
</evidence>
<reference evidence="1 2" key="1">
    <citation type="submission" date="2021-07" db="EMBL/GenBank/DDBJ databases">
        <title>The Aristolochia fimbriata genome: insights into angiosperm evolution, floral development and chemical biosynthesis.</title>
        <authorList>
            <person name="Jiao Y."/>
        </authorList>
    </citation>
    <scope>NUCLEOTIDE SEQUENCE [LARGE SCALE GENOMIC DNA]</scope>
    <source>
        <strain evidence="1">IBCAS-2021</strain>
        <tissue evidence="1">Leaf</tissue>
    </source>
</reference>
<dbReference type="AlphaFoldDB" id="A0AAV7DSX3"/>
<accession>A0AAV7DSX3</accession>
<name>A0AAV7DSX3_ARIFI</name>
<organism evidence="1 2">
    <name type="scientific">Aristolochia fimbriata</name>
    <name type="common">White veined hardy Dutchman's pipe vine</name>
    <dbReference type="NCBI Taxonomy" id="158543"/>
    <lineage>
        <taxon>Eukaryota</taxon>
        <taxon>Viridiplantae</taxon>
        <taxon>Streptophyta</taxon>
        <taxon>Embryophyta</taxon>
        <taxon>Tracheophyta</taxon>
        <taxon>Spermatophyta</taxon>
        <taxon>Magnoliopsida</taxon>
        <taxon>Magnoliidae</taxon>
        <taxon>Piperales</taxon>
        <taxon>Aristolochiaceae</taxon>
        <taxon>Aristolochia</taxon>
    </lineage>
</organism>
<dbReference type="EMBL" id="JAINDJ010000008">
    <property type="protein sequence ID" value="KAG9439687.1"/>
    <property type="molecule type" value="Genomic_DNA"/>
</dbReference>
<gene>
    <name evidence="1" type="ORF">H6P81_019852</name>
</gene>
<comment type="caution">
    <text evidence="1">The sequence shown here is derived from an EMBL/GenBank/DDBJ whole genome shotgun (WGS) entry which is preliminary data.</text>
</comment>
<dbReference type="Proteomes" id="UP000825729">
    <property type="component" value="Unassembled WGS sequence"/>
</dbReference>
<protein>
    <submittedName>
        <fullName evidence="1">Uncharacterized protein</fullName>
    </submittedName>
</protein>
<keyword evidence="2" id="KW-1185">Reference proteome</keyword>
<evidence type="ECO:0000313" key="1">
    <source>
        <dbReference type="EMBL" id="KAG9439687.1"/>
    </source>
</evidence>
<proteinExistence type="predicted"/>
<sequence length="135" mass="15387">MDALKERFEFGVVQQESFMKEKWKRTLFGICFGDPQEQVCQSSHNQKTCFYCKQQGHNKINWPKLAKKKDRSGAGFLELGKVKESGMYVYLGNNQQVTAQGVGTYKMKFASGHFVILSYSDASEMKCVANFECTP</sequence>